<protein>
    <submittedName>
        <fullName evidence="1">Uncharacterized protein</fullName>
    </submittedName>
</protein>
<organism evidence="1 2">
    <name type="scientific">Pseudoalteromonas piscicida</name>
    <dbReference type="NCBI Taxonomy" id="43662"/>
    <lineage>
        <taxon>Bacteria</taxon>
        <taxon>Pseudomonadati</taxon>
        <taxon>Pseudomonadota</taxon>
        <taxon>Gammaproteobacteria</taxon>
        <taxon>Alteromonadales</taxon>
        <taxon>Pseudoalteromonadaceae</taxon>
        <taxon>Pseudoalteromonas</taxon>
    </lineage>
</organism>
<sequence length="170" mass="19139">MTSHPLLPMPSTNLEISESYALLGRALAYATDFEHNCRTLAHLTDVVSTNNEFSFEVYMLLKSGTLYEKIRSLVSEYSLPTHSEDSIHAARKARNNIAHSICIEHEKLLSSESGRLAFRANIMCEMDALIKGNQLVQDITRILKQGSKDTHGSETIEYFFAVSEWLDGKN</sequence>
<dbReference type="EMBL" id="PNEL01000057">
    <property type="protein sequence ID" value="TMN74366.1"/>
    <property type="molecule type" value="Genomic_DNA"/>
</dbReference>
<reference evidence="1 2" key="1">
    <citation type="submission" date="2017-12" db="EMBL/GenBank/DDBJ databases">
        <authorList>
            <person name="Paulsen S."/>
            <person name="Gram L.K."/>
        </authorList>
    </citation>
    <scope>NUCLEOTIDE SEQUENCE [LARGE SCALE GENOMIC DNA]</scope>
    <source>
        <strain evidence="1 2">S1607</strain>
    </source>
</reference>
<dbReference type="Proteomes" id="UP000305423">
    <property type="component" value="Unassembled WGS sequence"/>
</dbReference>
<reference evidence="2" key="2">
    <citation type="submission" date="2019-06" db="EMBL/GenBank/DDBJ databases">
        <title>Co-occurence of chitin degradation, pigmentation and bioactivity in marine Pseudoalteromonas.</title>
        <authorList>
            <person name="Sonnenschein E.C."/>
            <person name="Bech P.K."/>
        </authorList>
    </citation>
    <scope>NUCLEOTIDE SEQUENCE [LARGE SCALE GENOMIC DNA]</scope>
    <source>
        <strain evidence="2">S1607</strain>
    </source>
</reference>
<dbReference type="AlphaFoldDB" id="A0AAQ2ES25"/>
<dbReference type="RefSeq" id="WP_045965932.1">
    <property type="nucleotide sequence ID" value="NZ_JXXW01000088.1"/>
</dbReference>
<comment type="caution">
    <text evidence="1">The sequence shown here is derived from an EMBL/GenBank/DDBJ whole genome shotgun (WGS) entry which is preliminary data.</text>
</comment>
<proteinExistence type="predicted"/>
<name>A0AAQ2ES25_PSEO7</name>
<evidence type="ECO:0000313" key="1">
    <source>
        <dbReference type="EMBL" id="TMN74366.1"/>
    </source>
</evidence>
<accession>A0AAQ2ES25</accession>
<gene>
    <name evidence="1" type="ORF">CWB74_18875</name>
</gene>
<evidence type="ECO:0000313" key="2">
    <source>
        <dbReference type="Proteomes" id="UP000305423"/>
    </source>
</evidence>